<evidence type="ECO:0000256" key="1">
    <source>
        <dbReference type="ARBA" id="ARBA00004604"/>
    </source>
</evidence>
<keyword evidence="4" id="KW-0539">Nucleus</keyword>
<dbReference type="AlphaFoldDB" id="A0A1B6H6Y5"/>
<accession>A0A1B6H6Y5</accession>
<dbReference type="InterPro" id="IPR036322">
    <property type="entry name" value="WD40_repeat_dom_sf"/>
</dbReference>
<feature type="domain" description="BING4 C-terminal" evidence="5">
    <location>
        <begin position="78"/>
        <end position="126"/>
    </location>
</feature>
<dbReference type="SMART" id="SM01033">
    <property type="entry name" value="BING4CT"/>
    <property type="match status" value="1"/>
</dbReference>
<proteinExistence type="predicted"/>
<evidence type="ECO:0000259" key="5">
    <source>
        <dbReference type="SMART" id="SM01033"/>
    </source>
</evidence>
<gene>
    <name evidence="6" type="ORF">g.58244</name>
</gene>
<dbReference type="PANTHER" id="PTHR14085">
    <property type="entry name" value="WD-REPEAT PROTEIN BING4"/>
    <property type="match status" value="1"/>
</dbReference>
<dbReference type="InterPro" id="IPR040315">
    <property type="entry name" value="WDR46/Utp7"/>
</dbReference>
<dbReference type="PANTHER" id="PTHR14085:SF3">
    <property type="entry name" value="WD REPEAT-CONTAINING PROTEIN 46"/>
    <property type="match status" value="1"/>
</dbReference>
<dbReference type="GO" id="GO:0000462">
    <property type="term" value="P:maturation of SSU-rRNA from tricistronic rRNA transcript (SSU-rRNA, 5.8S rRNA, LSU-rRNA)"/>
    <property type="evidence" value="ECO:0007669"/>
    <property type="project" value="TreeGrafter"/>
</dbReference>
<keyword evidence="2" id="KW-0853">WD repeat</keyword>
<dbReference type="InterPro" id="IPR012952">
    <property type="entry name" value="BING4_C_dom"/>
</dbReference>
<dbReference type="SUPFAM" id="SSF50978">
    <property type="entry name" value="WD40 repeat-like"/>
    <property type="match status" value="1"/>
</dbReference>
<dbReference type="GO" id="GO:0032040">
    <property type="term" value="C:small-subunit processome"/>
    <property type="evidence" value="ECO:0007669"/>
    <property type="project" value="TreeGrafter"/>
</dbReference>
<dbReference type="GO" id="GO:0030686">
    <property type="term" value="C:90S preribosome"/>
    <property type="evidence" value="ECO:0007669"/>
    <property type="project" value="TreeGrafter"/>
</dbReference>
<evidence type="ECO:0000256" key="2">
    <source>
        <dbReference type="ARBA" id="ARBA00022574"/>
    </source>
</evidence>
<dbReference type="Pfam" id="PF08149">
    <property type="entry name" value="BING4CT"/>
    <property type="match status" value="1"/>
</dbReference>
<keyword evidence="3" id="KW-0677">Repeat</keyword>
<organism evidence="6">
    <name type="scientific">Homalodisca liturata</name>
    <dbReference type="NCBI Taxonomy" id="320908"/>
    <lineage>
        <taxon>Eukaryota</taxon>
        <taxon>Metazoa</taxon>
        <taxon>Ecdysozoa</taxon>
        <taxon>Arthropoda</taxon>
        <taxon>Hexapoda</taxon>
        <taxon>Insecta</taxon>
        <taxon>Pterygota</taxon>
        <taxon>Neoptera</taxon>
        <taxon>Paraneoptera</taxon>
        <taxon>Hemiptera</taxon>
        <taxon>Auchenorrhyncha</taxon>
        <taxon>Membracoidea</taxon>
        <taxon>Cicadellidae</taxon>
        <taxon>Cicadellinae</taxon>
        <taxon>Proconiini</taxon>
        <taxon>Homalodisca</taxon>
    </lineage>
</organism>
<comment type="subcellular location">
    <subcellularLocation>
        <location evidence="1">Nucleus</location>
        <location evidence="1">Nucleolus</location>
    </subcellularLocation>
</comment>
<evidence type="ECO:0000313" key="6">
    <source>
        <dbReference type="EMBL" id="JAS70390.1"/>
    </source>
</evidence>
<name>A0A1B6H6Y5_9HEMI</name>
<evidence type="ECO:0000256" key="3">
    <source>
        <dbReference type="ARBA" id="ARBA00022737"/>
    </source>
</evidence>
<feature type="non-terminal residue" evidence="6">
    <location>
        <position position="126"/>
    </location>
</feature>
<dbReference type="EMBL" id="GECU01037316">
    <property type="protein sequence ID" value="JAS70390.1"/>
    <property type="molecule type" value="Transcribed_RNA"/>
</dbReference>
<evidence type="ECO:0000256" key="4">
    <source>
        <dbReference type="ARBA" id="ARBA00023242"/>
    </source>
</evidence>
<sequence length="126" mass="13502">VNCGVGHVGNIAVDRAGTRMAVSGDGGRVAWFDIRETYRPLDGINLGMPVCRLALSQMNTLAVSGDSKLLLFNDFDSYFMKHRARGRINSLEFCAHEDILAVGHSTGVSYLVVPGSGDPVYDAAEA</sequence>
<reference evidence="6" key="1">
    <citation type="submission" date="2015-11" db="EMBL/GenBank/DDBJ databases">
        <title>De novo transcriptome assembly of four potential Pierce s Disease insect vectors from Arizona vineyards.</title>
        <authorList>
            <person name="Tassone E.E."/>
        </authorList>
    </citation>
    <scope>NUCLEOTIDE SEQUENCE</scope>
</reference>
<feature type="non-terminal residue" evidence="6">
    <location>
        <position position="1"/>
    </location>
</feature>
<protein>
    <recommendedName>
        <fullName evidence="5">BING4 C-terminal domain-containing protein</fullName>
    </recommendedName>
</protein>